<feature type="transmembrane region" description="Helical" evidence="9">
    <location>
        <begin position="42"/>
        <end position="61"/>
    </location>
</feature>
<keyword evidence="6 9" id="KW-0472">Membrane</keyword>
<feature type="transmembrane region" description="Helical" evidence="9">
    <location>
        <begin position="479"/>
        <end position="498"/>
    </location>
</feature>
<sequence>MVPSADPAATHLAPLAFTVPIIVACLLLALGRRLPRWAVDGLATTTAAAVAGIDVLLLMAARDGRVVTWAGGWTPVDGTTVGIALVADPLGVGAALIAAILMLCALVFSWRYFDSAEAHLHALMLLFLAGMTGFVLTGDLFNMFVFFELMGAVAYALTGFKIEDPTSVHGALSFGVVNSLGAYLTLCGIGILYARTGELGLAQLAVALRGNPPEALLVTAFVLVLTGWLVKAAMVPFHFWTADAEAVAPTPVCLLFSGIMVALGVYGTFRVYHVVFAPVLPAPGVQCLFLVFGAVTAVVGAVMCFAQRHLKRLLAYSTIAHVGLFLLAFGTLDAAGTEGGALYVAGHAGIKSALFLMSGVILNRYGSVDEIDLHGRGRHAVLLPWLMPLAGLALAGLPPFGLGMGKAVAEEAVATAGGWWAVAVFVLVSAATGGAVIRAALRIYRGTGRAPEASPPGTEETSGTDEEAEVSGLLQRVPLTMLVPIVVLLLGALALGVVPGVSEAFHAAASRFTDGAGYVARTLGAPAPLPAPTAPSGWTLSGVALSLLSSAMALAFALAALHHDRLPATLRAAARPVAPVLRGVRALHSGHVGDYVAWLFVGVAVLGAFLAAGAL</sequence>
<evidence type="ECO:0000256" key="5">
    <source>
        <dbReference type="ARBA" id="ARBA00022989"/>
    </source>
</evidence>
<keyword evidence="5 9" id="KW-1133">Transmembrane helix</keyword>
<proteinExistence type="inferred from homology"/>
<gene>
    <name evidence="11" type="ORF">PA7_29240</name>
</gene>
<reference evidence="11 12" key="1">
    <citation type="submission" date="2019-07" db="EMBL/GenBank/DDBJ databases">
        <title>Whole genome shotgun sequence of Pseudonocardia asaccharolytica NBRC 16224.</title>
        <authorList>
            <person name="Hosoyama A."/>
            <person name="Uohara A."/>
            <person name="Ohji S."/>
            <person name="Ichikawa N."/>
        </authorList>
    </citation>
    <scope>NUCLEOTIDE SEQUENCE [LARGE SCALE GENOMIC DNA]</scope>
    <source>
        <strain evidence="11 12">NBRC 16224</strain>
    </source>
</reference>
<keyword evidence="12" id="KW-1185">Reference proteome</keyword>
<feature type="region of interest" description="Disordered" evidence="8">
    <location>
        <begin position="449"/>
        <end position="469"/>
    </location>
</feature>
<dbReference type="Proteomes" id="UP000321328">
    <property type="component" value="Unassembled WGS sequence"/>
</dbReference>
<dbReference type="GO" id="GO:0005886">
    <property type="term" value="C:plasma membrane"/>
    <property type="evidence" value="ECO:0007669"/>
    <property type="project" value="UniProtKB-SubCell"/>
</dbReference>
<feature type="transmembrane region" description="Helical" evidence="9">
    <location>
        <begin position="382"/>
        <end position="400"/>
    </location>
</feature>
<evidence type="ECO:0000256" key="2">
    <source>
        <dbReference type="ARBA" id="ARBA00005346"/>
    </source>
</evidence>
<dbReference type="AlphaFoldDB" id="A0A511D332"/>
<accession>A0A511D332</accession>
<feature type="transmembrane region" description="Helical" evidence="9">
    <location>
        <begin position="143"/>
        <end position="160"/>
    </location>
</feature>
<feature type="transmembrane region" description="Helical" evidence="9">
    <location>
        <begin position="288"/>
        <end position="306"/>
    </location>
</feature>
<feature type="transmembrane region" description="Helical" evidence="9">
    <location>
        <begin position="172"/>
        <end position="195"/>
    </location>
</feature>
<name>A0A511D332_9PSEU</name>
<dbReference type="STRING" id="1123024.GCA_000423625_03804"/>
<feature type="transmembrane region" description="Helical" evidence="9">
    <location>
        <begin position="12"/>
        <end position="30"/>
    </location>
</feature>
<comment type="caution">
    <text evidence="11">The sequence shown here is derived from an EMBL/GenBank/DDBJ whole genome shotgun (WGS) entry which is preliminary data.</text>
</comment>
<dbReference type="OrthoDB" id="9768329at2"/>
<feature type="transmembrane region" description="Helical" evidence="9">
    <location>
        <begin position="341"/>
        <end position="362"/>
    </location>
</feature>
<evidence type="ECO:0000256" key="9">
    <source>
        <dbReference type="SAM" id="Phobius"/>
    </source>
</evidence>
<feature type="transmembrane region" description="Helical" evidence="9">
    <location>
        <begin position="81"/>
        <end position="108"/>
    </location>
</feature>
<feature type="domain" description="NADH:quinone oxidoreductase/Mrp antiporter transmembrane" evidence="10">
    <location>
        <begin position="138"/>
        <end position="429"/>
    </location>
</feature>
<evidence type="ECO:0000256" key="8">
    <source>
        <dbReference type="SAM" id="MobiDB-lite"/>
    </source>
</evidence>
<feature type="transmembrane region" description="Helical" evidence="9">
    <location>
        <begin position="420"/>
        <end position="441"/>
    </location>
</feature>
<evidence type="ECO:0000256" key="7">
    <source>
        <dbReference type="RuleBase" id="RU000320"/>
    </source>
</evidence>
<dbReference type="InterPro" id="IPR050586">
    <property type="entry name" value="CPA3_Na-H_Antiporter_D"/>
</dbReference>
<organism evidence="11 12">
    <name type="scientific">Pseudonocardia asaccharolytica DSM 44247 = NBRC 16224</name>
    <dbReference type="NCBI Taxonomy" id="1123024"/>
    <lineage>
        <taxon>Bacteria</taxon>
        <taxon>Bacillati</taxon>
        <taxon>Actinomycetota</taxon>
        <taxon>Actinomycetes</taxon>
        <taxon>Pseudonocardiales</taxon>
        <taxon>Pseudonocardiaceae</taxon>
        <taxon>Pseudonocardia</taxon>
    </lineage>
</organism>
<dbReference type="PANTHER" id="PTHR42703">
    <property type="entry name" value="NADH DEHYDROGENASE"/>
    <property type="match status" value="1"/>
</dbReference>
<dbReference type="InterPro" id="IPR001750">
    <property type="entry name" value="ND/Mrp_TM"/>
</dbReference>
<evidence type="ECO:0000256" key="6">
    <source>
        <dbReference type="ARBA" id="ARBA00023136"/>
    </source>
</evidence>
<evidence type="ECO:0000256" key="3">
    <source>
        <dbReference type="ARBA" id="ARBA00022475"/>
    </source>
</evidence>
<feature type="transmembrane region" description="Helical" evidence="9">
    <location>
        <begin position="538"/>
        <end position="561"/>
    </location>
</feature>
<dbReference type="PANTHER" id="PTHR42703:SF1">
    <property type="entry name" value="NA(+)_H(+) ANTIPORTER SUBUNIT D1"/>
    <property type="match status" value="1"/>
</dbReference>
<feature type="transmembrane region" description="Helical" evidence="9">
    <location>
        <begin position="595"/>
        <end position="614"/>
    </location>
</feature>
<feature type="transmembrane region" description="Helical" evidence="9">
    <location>
        <begin position="120"/>
        <end position="137"/>
    </location>
</feature>
<evidence type="ECO:0000256" key="1">
    <source>
        <dbReference type="ARBA" id="ARBA00004651"/>
    </source>
</evidence>
<feature type="transmembrane region" description="Helical" evidence="9">
    <location>
        <begin position="215"/>
        <end position="234"/>
    </location>
</feature>
<comment type="similarity">
    <text evidence="2">Belongs to the CPA3 antiporters (TC 2.A.63) subunit D family.</text>
</comment>
<evidence type="ECO:0000313" key="11">
    <source>
        <dbReference type="EMBL" id="GEL19087.1"/>
    </source>
</evidence>
<comment type="subcellular location">
    <subcellularLocation>
        <location evidence="1">Cell membrane</location>
        <topology evidence="1">Multi-pass membrane protein</topology>
    </subcellularLocation>
    <subcellularLocation>
        <location evidence="7">Membrane</location>
        <topology evidence="7">Multi-pass membrane protein</topology>
    </subcellularLocation>
</comment>
<keyword evidence="4 7" id="KW-0812">Transmembrane</keyword>
<feature type="transmembrane region" description="Helical" evidence="9">
    <location>
        <begin position="246"/>
        <end position="268"/>
    </location>
</feature>
<dbReference type="EMBL" id="BJVI01000031">
    <property type="protein sequence ID" value="GEL19087.1"/>
    <property type="molecule type" value="Genomic_DNA"/>
</dbReference>
<protein>
    <submittedName>
        <fullName evidence="11">Cation:proton antiporter</fullName>
    </submittedName>
</protein>
<evidence type="ECO:0000259" key="10">
    <source>
        <dbReference type="Pfam" id="PF00361"/>
    </source>
</evidence>
<dbReference type="RefSeq" id="WP_037057675.1">
    <property type="nucleotide sequence ID" value="NZ_AUII01000022.1"/>
</dbReference>
<feature type="transmembrane region" description="Helical" evidence="9">
    <location>
        <begin position="313"/>
        <end position="335"/>
    </location>
</feature>
<keyword evidence="3" id="KW-1003">Cell membrane</keyword>
<evidence type="ECO:0000256" key="4">
    <source>
        <dbReference type="ARBA" id="ARBA00022692"/>
    </source>
</evidence>
<dbReference type="Pfam" id="PF00361">
    <property type="entry name" value="Proton_antipo_M"/>
    <property type="match status" value="1"/>
</dbReference>
<evidence type="ECO:0000313" key="12">
    <source>
        <dbReference type="Proteomes" id="UP000321328"/>
    </source>
</evidence>